<dbReference type="SMART" id="SM00644">
    <property type="entry name" value="Ami_2"/>
    <property type="match status" value="1"/>
</dbReference>
<accession>A0ABS0APY3</accession>
<evidence type="ECO:0000256" key="11">
    <source>
        <dbReference type="ARBA" id="ARBA00039257"/>
    </source>
</evidence>
<evidence type="ECO:0000256" key="5">
    <source>
        <dbReference type="ARBA" id="ARBA00011901"/>
    </source>
</evidence>
<evidence type="ECO:0000256" key="7">
    <source>
        <dbReference type="ARBA" id="ARBA00022723"/>
    </source>
</evidence>
<comment type="similarity">
    <text evidence="4">Belongs to the N-acetylmuramoyl-L-alanine amidase 2 family.</text>
</comment>
<comment type="catalytic activity">
    <reaction evidence="1">
        <text>Hydrolyzes the link between N-acetylmuramoyl residues and L-amino acid residues in certain cell-wall glycopeptides.</text>
        <dbReference type="EC" id="3.5.1.28"/>
    </reaction>
</comment>
<protein>
    <recommendedName>
        <fullName evidence="11">1,6-anhydro-N-acetylmuramyl-L-alanine amidase AmpD</fullName>
        <ecNumber evidence="5">3.5.1.28</ecNumber>
    </recommendedName>
    <alternativeName>
        <fullName evidence="12">N-acetylmuramoyl-L-alanine amidase</fullName>
    </alternativeName>
</protein>
<evidence type="ECO:0000256" key="10">
    <source>
        <dbReference type="ARBA" id="ARBA00023316"/>
    </source>
</evidence>
<keyword evidence="9" id="KW-0862">Zinc</keyword>
<evidence type="ECO:0000256" key="9">
    <source>
        <dbReference type="ARBA" id="ARBA00022833"/>
    </source>
</evidence>
<evidence type="ECO:0000256" key="6">
    <source>
        <dbReference type="ARBA" id="ARBA00022490"/>
    </source>
</evidence>
<dbReference type="EC" id="3.5.1.28" evidence="5"/>
<evidence type="ECO:0000256" key="4">
    <source>
        <dbReference type="ARBA" id="ARBA00007553"/>
    </source>
</evidence>
<dbReference type="Proteomes" id="UP000662703">
    <property type="component" value="Unassembled WGS sequence"/>
</dbReference>
<evidence type="ECO:0000313" key="16">
    <source>
        <dbReference type="Proteomes" id="UP000662703"/>
    </source>
</evidence>
<comment type="cofactor">
    <cofactor evidence="2">
        <name>Zn(2+)</name>
        <dbReference type="ChEBI" id="CHEBI:29105"/>
    </cofactor>
</comment>
<comment type="caution">
    <text evidence="15">The sequence shown here is derived from an EMBL/GenBank/DDBJ whole genome shotgun (WGS) entry which is preliminary data.</text>
</comment>
<name>A0ABS0APY3_9GAMM</name>
<evidence type="ECO:0000256" key="3">
    <source>
        <dbReference type="ARBA" id="ARBA00004496"/>
    </source>
</evidence>
<evidence type="ECO:0000256" key="8">
    <source>
        <dbReference type="ARBA" id="ARBA00022801"/>
    </source>
</evidence>
<dbReference type="RefSeq" id="WP_194864740.1">
    <property type="nucleotide sequence ID" value="NZ_ARXX01000018.1"/>
</dbReference>
<evidence type="ECO:0000313" key="15">
    <source>
        <dbReference type="EMBL" id="MBF5056191.1"/>
    </source>
</evidence>
<evidence type="ECO:0000256" key="12">
    <source>
        <dbReference type="ARBA" id="ARBA00042615"/>
    </source>
</evidence>
<feature type="compositionally biased region" description="Basic and acidic residues" evidence="13">
    <location>
        <begin position="157"/>
        <end position="166"/>
    </location>
</feature>
<organism evidence="15 16">
    <name type="scientific">Alloalcanivorax profundimaris</name>
    <dbReference type="NCBI Taxonomy" id="2735259"/>
    <lineage>
        <taxon>Bacteria</taxon>
        <taxon>Pseudomonadati</taxon>
        <taxon>Pseudomonadota</taxon>
        <taxon>Gammaproteobacteria</taxon>
        <taxon>Oceanospirillales</taxon>
        <taxon>Alcanivoracaceae</taxon>
        <taxon>Alloalcanivorax</taxon>
    </lineage>
</organism>
<feature type="domain" description="N-acetylmuramoyl-L-alanine amidase" evidence="14">
    <location>
        <begin position="17"/>
        <end position="168"/>
    </location>
</feature>
<dbReference type="InterPro" id="IPR051206">
    <property type="entry name" value="NAMLAA_amidase_2"/>
</dbReference>
<dbReference type="SUPFAM" id="SSF55846">
    <property type="entry name" value="N-acetylmuramoyl-L-alanine amidase-like"/>
    <property type="match status" value="1"/>
</dbReference>
<keyword evidence="6" id="KW-0963">Cytoplasm</keyword>
<comment type="subcellular location">
    <subcellularLocation>
        <location evidence="3">Cytoplasm</location>
    </subcellularLocation>
</comment>
<evidence type="ECO:0000259" key="14">
    <source>
        <dbReference type="SMART" id="SM00644"/>
    </source>
</evidence>
<dbReference type="NCBIfam" id="NF008758">
    <property type="entry name" value="PRK11789.1"/>
    <property type="match status" value="1"/>
</dbReference>
<keyword evidence="8" id="KW-0378">Hydrolase</keyword>
<evidence type="ECO:0000256" key="2">
    <source>
        <dbReference type="ARBA" id="ARBA00001947"/>
    </source>
</evidence>
<sequence>MLTLTDHWIDQARRVPSPNFNERPDPDDIALVVIHNISLPPERFGGAHIEAFFQNRLDPDADPYFQTIRDLKVSSHFLIRRDGELVQFVACDRRAWHAGVSSWRGRDNCNDFALGIELEGADHIPYEEAQYRRLNALLDALIAHYPGLSRDTITGHEHIAPGRKTDPGPAFDWSRLQS</sequence>
<dbReference type="Gene3D" id="3.40.80.10">
    <property type="entry name" value="Peptidoglycan recognition protein-like"/>
    <property type="match status" value="1"/>
</dbReference>
<dbReference type="PANTHER" id="PTHR30417:SF4">
    <property type="entry name" value="1,6-ANHYDRO-N-ACETYLMURAMYL-L-ALANINE AMIDASE AMPD"/>
    <property type="match status" value="1"/>
</dbReference>
<dbReference type="InterPro" id="IPR002502">
    <property type="entry name" value="Amidase_domain"/>
</dbReference>
<reference evidence="15 16" key="1">
    <citation type="submission" date="2012-09" db="EMBL/GenBank/DDBJ databases">
        <title>Genome Sequence of alkane-degrading Bacterium Alcanivorax sp. 521-1.</title>
        <authorList>
            <person name="Lai Q."/>
            <person name="Shao Z."/>
        </authorList>
    </citation>
    <scope>NUCLEOTIDE SEQUENCE [LARGE SCALE GENOMIC DNA]</scope>
    <source>
        <strain evidence="15 16">521-1</strain>
    </source>
</reference>
<proteinExistence type="inferred from homology"/>
<evidence type="ECO:0000256" key="1">
    <source>
        <dbReference type="ARBA" id="ARBA00001561"/>
    </source>
</evidence>
<keyword evidence="16" id="KW-1185">Reference proteome</keyword>
<feature type="region of interest" description="Disordered" evidence="13">
    <location>
        <begin position="157"/>
        <end position="178"/>
    </location>
</feature>
<evidence type="ECO:0000256" key="13">
    <source>
        <dbReference type="SAM" id="MobiDB-lite"/>
    </source>
</evidence>
<dbReference type="EMBL" id="ARXX01000018">
    <property type="protein sequence ID" value="MBF5056191.1"/>
    <property type="molecule type" value="Genomic_DNA"/>
</dbReference>
<dbReference type="Pfam" id="PF01510">
    <property type="entry name" value="Amidase_2"/>
    <property type="match status" value="1"/>
</dbReference>
<gene>
    <name evidence="15" type="ORF">Y5W_01485</name>
</gene>
<dbReference type="InterPro" id="IPR036505">
    <property type="entry name" value="Amidase/PGRP_sf"/>
</dbReference>
<keyword evidence="7" id="KW-0479">Metal-binding</keyword>
<keyword evidence="10" id="KW-0961">Cell wall biogenesis/degradation</keyword>
<dbReference type="PANTHER" id="PTHR30417">
    <property type="entry name" value="N-ACETYLMURAMOYL-L-ALANINE AMIDASE AMID"/>
    <property type="match status" value="1"/>
</dbReference>
<dbReference type="CDD" id="cd06583">
    <property type="entry name" value="PGRP"/>
    <property type="match status" value="1"/>
</dbReference>